<dbReference type="Gene3D" id="4.10.520.10">
    <property type="entry name" value="IHF-like DNA-binding proteins"/>
    <property type="match status" value="1"/>
</dbReference>
<proteinExistence type="inferred from homology"/>
<name>A0A1F5YD32_9BACT</name>
<dbReference type="Pfam" id="PF00216">
    <property type="entry name" value="Bac_DNA_binding"/>
    <property type="match status" value="1"/>
</dbReference>
<dbReference type="CDD" id="cd13836">
    <property type="entry name" value="IHF_B"/>
    <property type="match status" value="1"/>
</dbReference>
<dbReference type="InterPro" id="IPR000119">
    <property type="entry name" value="Hist_DNA-bd"/>
</dbReference>
<feature type="region of interest" description="Disordered" evidence="4">
    <location>
        <begin position="54"/>
        <end position="74"/>
    </location>
</feature>
<dbReference type="PANTHER" id="PTHR33175">
    <property type="entry name" value="DNA-BINDING PROTEIN HU"/>
    <property type="match status" value="1"/>
</dbReference>
<evidence type="ECO:0000313" key="6">
    <source>
        <dbReference type="Proteomes" id="UP000179034"/>
    </source>
</evidence>
<evidence type="ECO:0008006" key="7">
    <source>
        <dbReference type="Google" id="ProtNLM"/>
    </source>
</evidence>
<dbReference type="SMART" id="SM00411">
    <property type="entry name" value="BHL"/>
    <property type="match status" value="1"/>
</dbReference>
<dbReference type="EMBL" id="MFIW01000011">
    <property type="protein sequence ID" value="OGF98090.1"/>
    <property type="molecule type" value="Genomic_DNA"/>
</dbReference>
<accession>A0A1F5YD32</accession>
<dbReference type="PROSITE" id="PS00045">
    <property type="entry name" value="HISTONE_LIKE"/>
    <property type="match status" value="1"/>
</dbReference>
<evidence type="ECO:0000256" key="4">
    <source>
        <dbReference type="SAM" id="MobiDB-lite"/>
    </source>
</evidence>
<dbReference type="GO" id="GO:0030261">
    <property type="term" value="P:chromosome condensation"/>
    <property type="evidence" value="ECO:0007669"/>
    <property type="project" value="UniProtKB-KW"/>
</dbReference>
<evidence type="ECO:0000256" key="3">
    <source>
        <dbReference type="RuleBase" id="RU003939"/>
    </source>
</evidence>
<comment type="caution">
    <text evidence="5">The sequence shown here is derived from an EMBL/GenBank/DDBJ whole genome shotgun (WGS) entry which is preliminary data.</text>
</comment>
<keyword evidence="1" id="KW-0226">DNA condensation</keyword>
<dbReference type="GO" id="GO:0003677">
    <property type="term" value="F:DNA binding"/>
    <property type="evidence" value="ECO:0007669"/>
    <property type="project" value="UniProtKB-KW"/>
</dbReference>
<evidence type="ECO:0000313" key="5">
    <source>
        <dbReference type="EMBL" id="OGF98090.1"/>
    </source>
</evidence>
<dbReference type="GO" id="GO:0030527">
    <property type="term" value="F:structural constituent of chromatin"/>
    <property type="evidence" value="ECO:0007669"/>
    <property type="project" value="InterPro"/>
</dbReference>
<comment type="similarity">
    <text evidence="3">Belongs to the bacterial histone-like protein family.</text>
</comment>
<dbReference type="GO" id="GO:0005829">
    <property type="term" value="C:cytosol"/>
    <property type="evidence" value="ECO:0007669"/>
    <property type="project" value="TreeGrafter"/>
</dbReference>
<dbReference type="PRINTS" id="PR01727">
    <property type="entry name" value="DNABINDINGHU"/>
</dbReference>
<dbReference type="InterPro" id="IPR020816">
    <property type="entry name" value="Histone-like_DNA-bd_CS"/>
</dbReference>
<gene>
    <name evidence="5" type="ORF">A2Z06_03540</name>
</gene>
<dbReference type="PANTHER" id="PTHR33175:SF3">
    <property type="entry name" value="DNA-BINDING PROTEIN HU-BETA"/>
    <property type="match status" value="1"/>
</dbReference>
<dbReference type="InterPro" id="IPR010992">
    <property type="entry name" value="IHF-like_DNA-bd_dom_sf"/>
</dbReference>
<sequence>MTKADIVEQISNSTGLTKKDTAMAVEGFIQAVRQALSNGQNIEIRGFGSFKVRNRRARKARNPRTGQGVDVPARMVPTFKPSKELKDMVERSHGA</sequence>
<evidence type="ECO:0000256" key="2">
    <source>
        <dbReference type="ARBA" id="ARBA00023125"/>
    </source>
</evidence>
<keyword evidence="2" id="KW-0238">DNA-binding</keyword>
<dbReference type="SUPFAM" id="SSF47729">
    <property type="entry name" value="IHF-like DNA-binding proteins"/>
    <property type="match status" value="1"/>
</dbReference>
<dbReference type="AlphaFoldDB" id="A0A1F5YD32"/>
<reference evidence="5 6" key="1">
    <citation type="journal article" date="2016" name="Nat. Commun.">
        <title>Thousands of microbial genomes shed light on interconnected biogeochemical processes in an aquifer system.</title>
        <authorList>
            <person name="Anantharaman K."/>
            <person name="Brown C.T."/>
            <person name="Hug L.A."/>
            <person name="Sharon I."/>
            <person name="Castelle C.J."/>
            <person name="Probst A.J."/>
            <person name="Thomas B.C."/>
            <person name="Singh A."/>
            <person name="Wilkins M.J."/>
            <person name="Karaoz U."/>
            <person name="Brodie E.L."/>
            <person name="Williams K.H."/>
            <person name="Hubbard S.S."/>
            <person name="Banfield J.F."/>
        </authorList>
    </citation>
    <scope>NUCLEOTIDE SEQUENCE [LARGE SCALE GENOMIC DNA]</scope>
</reference>
<protein>
    <recommendedName>
        <fullName evidence="7">Integration host factor subunit beta</fullName>
    </recommendedName>
</protein>
<evidence type="ECO:0000256" key="1">
    <source>
        <dbReference type="ARBA" id="ARBA00023067"/>
    </source>
</evidence>
<organism evidence="5 6">
    <name type="scientific">Candidatus Glassbacteria bacterium RBG_16_58_8</name>
    <dbReference type="NCBI Taxonomy" id="1817866"/>
    <lineage>
        <taxon>Bacteria</taxon>
        <taxon>Candidatus Glassiibacteriota</taxon>
    </lineage>
</organism>
<dbReference type="Proteomes" id="UP000179034">
    <property type="component" value="Unassembled WGS sequence"/>
</dbReference>